<dbReference type="Pfam" id="PF01479">
    <property type="entry name" value="S4"/>
    <property type="match status" value="1"/>
</dbReference>
<sequence length="387" mass="44012">MKKISVNIGDTLSRQVEEILPDRRGLESLMKKRKIRLYLGVDPTGANLHLGHAVVLRKLRQFQELGHEVILLLGTFTGLIGDPSGRDKTREPLSLAQIHKNMAAYKKQAGKILDLSKTKVKRNGDWLSKLKPEEFLKIVSCFTASQLLERDMFQKRMKKGEEVWVNELLYPLLQGYDSVAMDVDLEVGGTDQMFNMLIGRRLQKLYNDKEKYVLTTPLLLGLDGRKMSKSYGNTVNILDSAQEMHGKLMSLRDELIPHYFELCCEVSPQEIEGLSPRDAKERLAKEIVTLFHGKVLAEKVAGEFNQVFREKKNPSRIPEMQITRTSLTLAELVLETGFASSKSEARRLIEQKGIRIDKRVEDNPNSLVQPKKGMVIQAGKRRFVKIA</sequence>
<dbReference type="AlphaFoldDB" id="A0A1G2QTP1"/>
<evidence type="ECO:0000256" key="5">
    <source>
        <dbReference type="ARBA" id="ARBA00022917"/>
    </source>
</evidence>
<dbReference type="Gene3D" id="3.40.50.620">
    <property type="entry name" value="HUPs"/>
    <property type="match status" value="1"/>
</dbReference>
<dbReference type="GO" id="GO:0004831">
    <property type="term" value="F:tyrosine-tRNA ligase activity"/>
    <property type="evidence" value="ECO:0007669"/>
    <property type="project" value="UniProtKB-UniRule"/>
</dbReference>
<comment type="similarity">
    <text evidence="10">Belongs to the class-I aminoacyl-tRNA synthetase family.</text>
</comment>
<keyword evidence="9" id="KW-0694">RNA-binding</keyword>
<evidence type="ECO:0000256" key="2">
    <source>
        <dbReference type="ARBA" id="ARBA00022598"/>
    </source>
</evidence>
<organism evidence="12 13">
    <name type="scientific">Candidatus Wildermuthbacteria bacterium RIFCSPHIGHO2_01_FULL_48_27b</name>
    <dbReference type="NCBI Taxonomy" id="1802447"/>
    <lineage>
        <taxon>Bacteria</taxon>
        <taxon>Candidatus Wildermuthiibacteriota</taxon>
    </lineage>
</organism>
<dbReference type="InterPro" id="IPR002942">
    <property type="entry name" value="S4_RNA-bd"/>
</dbReference>
<dbReference type="SUPFAM" id="SSF55174">
    <property type="entry name" value="Alpha-L RNA-binding motif"/>
    <property type="match status" value="1"/>
</dbReference>
<proteinExistence type="inferred from homology"/>
<keyword evidence="4 10" id="KW-0067">ATP-binding</keyword>
<dbReference type="PANTHER" id="PTHR11766">
    <property type="entry name" value="TYROSYL-TRNA SYNTHETASE"/>
    <property type="match status" value="1"/>
</dbReference>
<reference evidence="12 13" key="1">
    <citation type="journal article" date="2016" name="Nat. Commun.">
        <title>Thousands of microbial genomes shed light on interconnected biogeochemical processes in an aquifer system.</title>
        <authorList>
            <person name="Anantharaman K."/>
            <person name="Brown C.T."/>
            <person name="Hug L.A."/>
            <person name="Sharon I."/>
            <person name="Castelle C.J."/>
            <person name="Probst A.J."/>
            <person name="Thomas B.C."/>
            <person name="Singh A."/>
            <person name="Wilkins M.J."/>
            <person name="Karaoz U."/>
            <person name="Brodie E.L."/>
            <person name="Williams K.H."/>
            <person name="Hubbard S.S."/>
            <person name="Banfield J.F."/>
        </authorList>
    </citation>
    <scope>NUCLEOTIDE SEQUENCE [LARGE SCALE GENOMIC DNA]</scope>
</reference>
<dbReference type="EMBL" id="MHTS01000023">
    <property type="protein sequence ID" value="OHA63980.1"/>
    <property type="molecule type" value="Genomic_DNA"/>
</dbReference>
<dbReference type="InterPro" id="IPR014729">
    <property type="entry name" value="Rossmann-like_a/b/a_fold"/>
</dbReference>
<dbReference type="InterPro" id="IPR024088">
    <property type="entry name" value="Tyr-tRNA-ligase_bac-type"/>
</dbReference>
<evidence type="ECO:0000256" key="4">
    <source>
        <dbReference type="ARBA" id="ARBA00022840"/>
    </source>
</evidence>
<dbReference type="GO" id="GO:0006437">
    <property type="term" value="P:tyrosyl-tRNA aminoacylation"/>
    <property type="evidence" value="ECO:0007669"/>
    <property type="project" value="UniProtKB-UniRule"/>
</dbReference>
<evidence type="ECO:0000256" key="8">
    <source>
        <dbReference type="NCBIfam" id="TIGR00234"/>
    </source>
</evidence>
<dbReference type="Proteomes" id="UP000178170">
    <property type="component" value="Unassembled WGS sequence"/>
</dbReference>
<dbReference type="SUPFAM" id="SSF52374">
    <property type="entry name" value="Nucleotidylyl transferase"/>
    <property type="match status" value="1"/>
</dbReference>
<dbReference type="PANTHER" id="PTHR11766:SF1">
    <property type="entry name" value="TYROSINE--TRNA LIGASE"/>
    <property type="match status" value="1"/>
</dbReference>
<dbReference type="Pfam" id="PF00579">
    <property type="entry name" value="tRNA-synt_1b"/>
    <property type="match status" value="1"/>
</dbReference>
<comment type="catalytic activity">
    <reaction evidence="7">
        <text>tRNA(Tyr) + L-tyrosine + ATP = L-tyrosyl-tRNA(Tyr) + AMP + diphosphate + H(+)</text>
        <dbReference type="Rhea" id="RHEA:10220"/>
        <dbReference type="Rhea" id="RHEA-COMP:9706"/>
        <dbReference type="Rhea" id="RHEA-COMP:9707"/>
        <dbReference type="ChEBI" id="CHEBI:15378"/>
        <dbReference type="ChEBI" id="CHEBI:30616"/>
        <dbReference type="ChEBI" id="CHEBI:33019"/>
        <dbReference type="ChEBI" id="CHEBI:58315"/>
        <dbReference type="ChEBI" id="CHEBI:78442"/>
        <dbReference type="ChEBI" id="CHEBI:78536"/>
        <dbReference type="ChEBI" id="CHEBI:456215"/>
        <dbReference type="EC" id="6.1.1.1"/>
    </reaction>
</comment>
<dbReference type="InterPro" id="IPR036986">
    <property type="entry name" value="S4_RNA-bd_sf"/>
</dbReference>
<dbReference type="CDD" id="cd00165">
    <property type="entry name" value="S4"/>
    <property type="match status" value="1"/>
</dbReference>
<dbReference type="PROSITE" id="PS50889">
    <property type="entry name" value="S4"/>
    <property type="match status" value="1"/>
</dbReference>
<dbReference type="InterPro" id="IPR002307">
    <property type="entry name" value="Tyr-tRNA-ligase"/>
</dbReference>
<keyword evidence="6 10" id="KW-0030">Aminoacyl-tRNA synthetase</keyword>
<dbReference type="PRINTS" id="PR01040">
    <property type="entry name" value="TRNASYNTHTYR"/>
</dbReference>
<dbReference type="InterPro" id="IPR002305">
    <property type="entry name" value="aa-tRNA-synth_Ic"/>
</dbReference>
<dbReference type="GO" id="GO:0003723">
    <property type="term" value="F:RNA binding"/>
    <property type="evidence" value="ECO:0007669"/>
    <property type="project" value="UniProtKB-KW"/>
</dbReference>
<evidence type="ECO:0000256" key="6">
    <source>
        <dbReference type="ARBA" id="ARBA00023146"/>
    </source>
</evidence>
<evidence type="ECO:0000313" key="12">
    <source>
        <dbReference type="EMBL" id="OHA63980.1"/>
    </source>
</evidence>
<dbReference type="InterPro" id="IPR001412">
    <property type="entry name" value="aa-tRNA-synth_I_CS"/>
</dbReference>
<name>A0A1G2QTP1_9BACT</name>
<feature type="domain" description="RNA-binding S4" evidence="11">
    <location>
        <begin position="327"/>
        <end position="385"/>
    </location>
</feature>
<keyword evidence="3 10" id="KW-0547">Nucleotide-binding</keyword>
<evidence type="ECO:0000256" key="3">
    <source>
        <dbReference type="ARBA" id="ARBA00022741"/>
    </source>
</evidence>
<dbReference type="PROSITE" id="PS00178">
    <property type="entry name" value="AA_TRNA_LIGASE_I"/>
    <property type="match status" value="1"/>
</dbReference>
<dbReference type="Gene3D" id="1.10.240.10">
    <property type="entry name" value="Tyrosyl-Transfer RNA Synthetase"/>
    <property type="match status" value="1"/>
</dbReference>
<keyword evidence="5 10" id="KW-0648">Protein biosynthesis</keyword>
<gene>
    <name evidence="12" type="ORF">A2843_01570</name>
</gene>
<evidence type="ECO:0000313" key="13">
    <source>
        <dbReference type="Proteomes" id="UP000178170"/>
    </source>
</evidence>
<dbReference type="GO" id="GO:0005524">
    <property type="term" value="F:ATP binding"/>
    <property type="evidence" value="ECO:0007669"/>
    <property type="project" value="UniProtKB-KW"/>
</dbReference>
<dbReference type="EC" id="6.1.1.1" evidence="1 8"/>
<dbReference type="Gene3D" id="3.10.290.10">
    <property type="entry name" value="RNA-binding S4 domain"/>
    <property type="match status" value="1"/>
</dbReference>
<evidence type="ECO:0000256" key="9">
    <source>
        <dbReference type="PROSITE-ProRule" id="PRU00182"/>
    </source>
</evidence>
<evidence type="ECO:0000256" key="1">
    <source>
        <dbReference type="ARBA" id="ARBA00013160"/>
    </source>
</evidence>
<evidence type="ECO:0000256" key="10">
    <source>
        <dbReference type="RuleBase" id="RU363036"/>
    </source>
</evidence>
<protein>
    <recommendedName>
        <fullName evidence="1 8">Tyrosine--tRNA ligase</fullName>
        <ecNumber evidence="1 8">6.1.1.1</ecNumber>
    </recommendedName>
</protein>
<dbReference type="SMART" id="SM00363">
    <property type="entry name" value="S4"/>
    <property type="match status" value="1"/>
</dbReference>
<evidence type="ECO:0000256" key="7">
    <source>
        <dbReference type="ARBA" id="ARBA00048248"/>
    </source>
</evidence>
<dbReference type="CDD" id="cd00805">
    <property type="entry name" value="TyrRS_core"/>
    <property type="match status" value="1"/>
</dbReference>
<comment type="caution">
    <text evidence="12">The sequence shown here is derived from an EMBL/GenBank/DDBJ whole genome shotgun (WGS) entry which is preliminary data.</text>
</comment>
<accession>A0A1G2QTP1</accession>
<keyword evidence="2 10" id="KW-0436">Ligase</keyword>
<evidence type="ECO:0000259" key="11">
    <source>
        <dbReference type="SMART" id="SM00363"/>
    </source>
</evidence>
<dbReference type="GO" id="GO:0005829">
    <property type="term" value="C:cytosol"/>
    <property type="evidence" value="ECO:0007669"/>
    <property type="project" value="TreeGrafter"/>
</dbReference>
<dbReference type="NCBIfam" id="TIGR00234">
    <property type="entry name" value="tyrS"/>
    <property type="match status" value="1"/>
</dbReference>